<dbReference type="Pfam" id="PF12161">
    <property type="entry name" value="HsdM_N"/>
    <property type="match status" value="1"/>
</dbReference>
<name>A0A7G9YGB9_9EURY</name>
<dbReference type="EC" id="2.1.1.72" evidence="1"/>
<dbReference type="InterPro" id="IPR003356">
    <property type="entry name" value="DNA_methylase_A-5"/>
</dbReference>
<dbReference type="InterPro" id="IPR038333">
    <property type="entry name" value="T1MK-like_N_sf"/>
</dbReference>
<evidence type="ECO:0000256" key="1">
    <source>
        <dbReference type="ARBA" id="ARBA00011900"/>
    </source>
</evidence>
<evidence type="ECO:0000259" key="7">
    <source>
        <dbReference type="Pfam" id="PF02384"/>
    </source>
</evidence>
<dbReference type="PANTHER" id="PTHR42933:SF3">
    <property type="entry name" value="TYPE I RESTRICTION ENZYME MJAVIII METHYLASE SUBUNIT"/>
    <property type="match status" value="1"/>
</dbReference>
<dbReference type="GO" id="GO:0009307">
    <property type="term" value="P:DNA restriction-modification system"/>
    <property type="evidence" value="ECO:0007669"/>
    <property type="project" value="UniProtKB-KW"/>
</dbReference>
<dbReference type="PRINTS" id="PR00507">
    <property type="entry name" value="N12N6MTFRASE"/>
</dbReference>
<dbReference type="InterPro" id="IPR051537">
    <property type="entry name" value="DNA_Adenine_Mtase"/>
</dbReference>
<keyword evidence="5" id="KW-0680">Restriction system</keyword>
<dbReference type="PANTHER" id="PTHR42933">
    <property type="entry name" value="SLR6095 PROTEIN"/>
    <property type="match status" value="1"/>
</dbReference>
<dbReference type="GO" id="GO:0009007">
    <property type="term" value="F:site-specific DNA-methyltransferase (adenine-specific) activity"/>
    <property type="evidence" value="ECO:0007669"/>
    <property type="project" value="UniProtKB-EC"/>
</dbReference>
<dbReference type="Gene3D" id="3.40.50.150">
    <property type="entry name" value="Vaccinia Virus protein VP39"/>
    <property type="match status" value="1"/>
</dbReference>
<dbReference type="EMBL" id="MT631239">
    <property type="protein sequence ID" value="QNO47053.1"/>
    <property type="molecule type" value="Genomic_DNA"/>
</dbReference>
<organism evidence="9">
    <name type="scientific">Candidatus Methanogaster sp. ANME-2c ERB4</name>
    <dbReference type="NCBI Taxonomy" id="2759911"/>
    <lineage>
        <taxon>Archaea</taxon>
        <taxon>Methanobacteriati</taxon>
        <taxon>Methanobacteriota</taxon>
        <taxon>Stenosarchaea group</taxon>
        <taxon>Methanomicrobia</taxon>
        <taxon>Methanosarcinales</taxon>
        <taxon>ANME-2 cluster</taxon>
        <taxon>Candidatus Methanogasteraceae</taxon>
        <taxon>Candidatus Methanogaster</taxon>
    </lineage>
</organism>
<dbReference type="SUPFAM" id="SSF53335">
    <property type="entry name" value="S-adenosyl-L-methionine-dependent methyltransferases"/>
    <property type="match status" value="1"/>
</dbReference>
<dbReference type="GO" id="GO:0008170">
    <property type="term" value="F:N-methyltransferase activity"/>
    <property type="evidence" value="ECO:0007669"/>
    <property type="project" value="InterPro"/>
</dbReference>
<accession>A0A7G9YGB9</accession>
<reference evidence="9" key="1">
    <citation type="submission" date="2020-06" db="EMBL/GenBank/DDBJ databases">
        <title>Unique genomic features of the anaerobic methanotrophic archaea.</title>
        <authorList>
            <person name="Chadwick G.L."/>
            <person name="Skennerton C.T."/>
            <person name="Laso-Perez R."/>
            <person name="Leu A.O."/>
            <person name="Speth D.R."/>
            <person name="Yu H."/>
            <person name="Morgan-Lang C."/>
            <person name="Hatzenpichler R."/>
            <person name="Goudeau D."/>
            <person name="Malmstrom R."/>
            <person name="Brazelton W.J."/>
            <person name="Woyke T."/>
            <person name="Hallam S.J."/>
            <person name="Tyson G.W."/>
            <person name="Wegener G."/>
            <person name="Boetius A."/>
            <person name="Orphan V."/>
        </authorList>
    </citation>
    <scope>NUCLEOTIDE SEQUENCE</scope>
</reference>
<protein>
    <recommendedName>
        <fullName evidence="1">site-specific DNA-methyltransferase (adenine-specific)</fullName>
        <ecNumber evidence="1">2.1.1.72</ecNumber>
    </recommendedName>
</protein>
<evidence type="ECO:0000256" key="2">
    <source>
        <dbReference type="ARBA" id="ARBA00022603"/>
    </source>
</evidence>
<dbReference type="InterPro" id="IPR022749">
    <property type="entry name" value="D12N6_MeTrfase_N"/>
</dbReference>
<dbReference type="InterPro" id="IPR029063">
    <property type="entry name" value="SAM-dependent_MTases_sf"/>
</dbReference>
<dbReference type="AlphaFoldDB" id="A0A7G9YGB9"/>
<gene>
    <name evidence="9" type="ORF">NBCJMJBN_00014</name>
</gene>
<sequence length="288" mass="33057">MKQEKITLSQLEGFLFKSADILRGKMDASEFKEYIFGMLFIKRMSDEFDLKREEIRIGYAHLDRETIEELLTKKISYGDTFFVPPRARWHESWIDENGQEVPPLKHLKHDIGNMLNKAIAAIEDENDALAGVLKNNIDFNAVKGKSKISDQKWKDLLDHFNDPRFVLVNDNFEFPDLLGAAYEYLIKFFADSAGKKGGEFYTPGEVVRLLVQLTKPESGMEVYDPTMGSGGFLIQTHQYVEEQGQDPNDLFLAGQDSNGTTWAICNMNLTLHNITNFKIENDDTRRTR</sequence>
<proteinExistence type="predicted"/>
<evidence type="ECO:0000256" key="3">
    <source>
        <dbReference type="ARBA" id="ARBA00022679"/>
    </source>
</evidence>
<keyword evidence="2" id="KW-0489">Methyltransferase</keyword>
<keyword evidence="3" id="KW-0808">Transferase</keyword>
<dbReference type="GO" id="GO:0003677">
    <property type="term" value="F:DNA binding"/>
    <property type="evidence" value="ECO:0007669"/>
    <property type="project" value="InterPro"/>
</dbReference>
<dbReference type="GO" id="GO:0032259">
    <property type="term" value="P:methylation"/>
    <property type="evidence" value="ECO:0007669"/>
    <property type="project" value="UniProtKB-KW"/>
</dbReference>
<evidence type="ECO:0000256" key="4">
    <source>
        <dbReference type="ARBA" id="ARBA00022691"/>
    </source>
</evidence>
<evidence type="ECO:0000256" key="5">
    <source>
        <dbReference type="ARBA" id="ARBA00022747"/>
    </source>
</evidence>
<feature type="domain" description="N6 adenine-specific DNA methyltransferase N-terminal" evidence="8">
    <location>
        <begin position="11"/>
        <end position="160"/>
    </location>
</feature>
<comment type="catalytic activity">
    <reaction evidence="6">
        <text>a 2'-deoxyadenosine in DNA + S-adenosyl-L-methionine = an N(6)-methyl-2'-deoxyadenosine in DNA + S-adenosyl-L-homocysteine + H(+)</text>
        <dbReference type="Rhea" id="RHEA:15197"/>
        <dbReference type="Rhea" id="RHEA-COMP:12418"/>
        <dbReference type="Rhea" id="RHEA-COMP:12419"/>
        <dbReference type="ChEBI" id="CHEBI:15378"/>
        <dbReference type="ChEBI" id="CHEBI:57856"/>
        <dbReference type="ChEBI" id="CHEBI:59789"/>
        <dbReference type="ChEBI" id="CHEBI:90615"/>
        <dbReference type="ChEBI" id="CHEBI:90616"/>
        <dbReference type="EC" id="2.1.1.72"/>
    </reaction>
</comment>
<evidence type="ECO:0000313" key="9">
    <source>
        <dbReference type="EMBL" id="QNO47053.1"/>
    </source>
</evidence>
<feature type="domain" description="DNA methylase adenine-specific" evidence="7">
    <location>
        <begin position="176"/>
        <end position="284"/>
    </location>
</feature>
<dbReference type="Gene3D" id="1.20.1260.30">
    <property type="match status" value="1"/>
</dbReference>
<keyword evidence="4" id="KW-0949">S-adenosyl-L-methionine</keyword>
<evidence type="ECO:0000256" key="6">
    <source>
        <dbReference type="ARBA" id="ARBA00047942"/>
    </source>
</evidence>
<evidence type="ECO:0000259" key="8">
    <source>
        <dbReference type="Pfam" id="PF12161"/>
    </source>
</evidence>
<dbReference type="Pfam" id="PF02384">
    <property type="entry name" value="N6_Mtase"/>
    <property type="match status" value="1"/>
</dbReference>